<dbReference type="PANTHER" id="PTHR34136">
    <property type="match status" value="1"/>
</dbReference>
<evidence type="ECO:0000313" key="3">
    <source>
        <dbReference type="EMBL" id="KKQ50862.1"/>
    </source>
</evidence>
<comment type="caution">
    <text evidence="3">The sequence shown here is derived from an EMBL/GenBank/DDBJ whole genome shotgun (WGS) entry which is preliminary data.</text>
</comment>
<protein>
    <submittedName>
        <fullName evidence="3">Glycosyl transferase, WecB/TagA/CpsF family</fullName>
    </submittedName>
</protein>
<proteinExistence type="predicted"/>
<dbReference type="InterPro" id="IPR004629">
    <property type="entry name" value="WecG_TagA_CpsF"/>
</dbReference>
<name>A0A0G0I8J4_9BACT</name>
<accession>A0A0G0I8J4</accession>
<dbReference type="GO" id="GO:0016758">
    <property type="term" value="F:hexosyltransferase activity"/>
    <property type="evidence" value="ECO:0007669"/>
    <property type="project" value="TreeGrafter"/>
</dbReference>
<evidence type="ECO:0000313" key="4">
    <source>
        <dbReference type="Proteomes" id="UP000034231"/>
    </source>
</evidence>
<dbReference type="Proteomes" id="UP000034231">
    <property type="component" value="Unassembled WGS sequence"/>
</dbReference>
<dbReference type="EMBL" id="LBTX01000001">
    <property type="protein sequence ID" value="KKQ50862.1"/>
    <property type="molecule type" value="Genomic_DNA"/>
</dbReference>
<dbReference type="NCBIfam" id="TIGR00696">
    <property type="entry name" value="wecG_tagA_cpsF"/>
    <property type="match status" value="1"/>
</dbReference>
<gene>
    <name evidence="3" type="ORF">US68_C0001G0061</name>
</gene>
<dbReference type="PANTHER" id="PTHR34136:SF1">
    <property type="entry name" value="UDP-N-ACETYL-D-MANNOSAMINURONIC ACID TRANSFERASE"/>
    <property type="match status" value="1"/>
</dbReference>
<organism evidence="3 4">
    <name type="scientific">Candidatus Shapirobacteria bacterium GW2011_GWE1_38_10</name>
    <dbReference type="NCBI Taxonomy" id="1618488"/>
    <lineage>
        <taxon>Bacteria</taxon>
        <taxon>Candidatus Shapironibacteriota</taxon>
    </lineage>
</organism>
<keyword evidence="2 3" id="KW-0808">Transferase</keyword>
<dbReference type="AlphaFoldDB" id="A0A0G0I8J4"/>
<sequence>MQSGDQKKDPKSGRNAIKYWKMFDIRFFGSSTDKLLRMLLGRIEAGKGKIWLTTVNTEFVMAARRDKYFADIINKSDVKVVDGIGLLWAKEVLKSPKGIRRWVKGLGVGIEILQGKRRECLISGSDLILNLSEMATKEKQKIFLLGGWENRAERSGKFLAKKFPGLNYSFCQGEPEQKNDEVISRINKFEPDYLLVAYGMKRQEEWIKNNLAKLKVRVAVGVGRSFDYYSGALKRAPPWMRKMGLEWLYSLIKEPKRWKRQLVLPRFIWMVLTEIT</sequence>
<reference evidence="3 4" key="1">
    <citation type="journal article" date="2015" name="Nature">
        <title>rRNA introns, odd ribosomes, and small enigmatic genomes across a large radiation of phyla.</title>
        <authorList>
            <person name="Brown C.T."/>
            <person name="Hug L.A."/>
            <person name="Thomas B.C."/>
            <person name="Sharon I."/>
            <person name="Castelle C.J."/>
            <person name="Singh A."/>
            <person name="Wilkins M.J."/>
            <person name="Williams K.H."/>
            <person name="Banfield J.F."/>
        </authorList>
    </citation>
    <scope>NUCLEOTIDE SEQUENCE [LARGE SCALE GENOMIC DNA]</scope>
</reference>
<evidence type="ECO:0000256" key="1">
    <source>
        <dbReference type="ARBA" id="ARBA00022676"/>
    </source>
</evidence>
<dbReference type="CDD" id="cd06533">
    <property type="entry name" value="Glyco_transf_WecG_TagA"/>
    <property type="match status" value="1"/>
</dbReference>
<keyword evidence="1" id="KW-0328">Glycosyltransferase</keyword>
<evidence type="ECO:0000256" key="2">
    <source>
        <dbReference type="ARBA" id="ARBA00022679"/>
    </source>
</evidence>
<dbReference type="Pfam" id="PF03808">
    <property type="entry name" value="Glyco_tran_WecG"/>
    <property type="match status" value="1"/>
</dbReference>